<organism evidence="7 8">
    <name type="scientific">Parvularcula lutaonensis</name>
    <dbReference type="NCBI Taxonomy" id="491923"/>
    <lineage>
        <taxon>Bacteria</taxon>
        <taxon>Pseudomonadati</taxon>
        <taxon>Pseudomonadota</taxon>
        <taxon>Alphaproteobacteria</taxon>
        <taxon>Parvularculales</taxon>
        <taxon>Parvularculaceae</taxon>
        <taxon>Parvularcula</taxon>
    </lineage>
</organism>
<dbReference type="EMBL" id="JBHRVA010000001">
    <property type="protein sequence ID" value="MFC3301164.1"/>
    <property type="molecule type" value="Genomic_DNA"/>
</dbReference>
<comment type="function">
    <text evidence="6">Part of an energy-coupled inorganic carbon pump.</text>
</comment>
<keyword evidence="1 6" id="KW-0813">Transport</keyword>
<evidence type="ECO:0000256" key="2">
    <source>
        <dbReference type="ARBA" id="ARBA00022475"/>
    </source>
</evidence>
<dbReference type="PANTHER" id="PTHR38344:SF1">
    <property type="entry name" value="INORGANIC CARBON TRANSPORTER SUBUNIT DABA-RELATED"/>
    <property type="match status" value="1"/>
</dbReference>
<keyword evidence="3 6" id="KW-0479">Metal-binding</keyword>
<dbReference type="InterPro" id="IPR018752">
    <property type="entry name" value="DabA"/>
</dbReference>
<evidence type="ECO:0000256" key="6">
    <source>
        <dbReference type="HAMAP-Rule" id="MF_01871"/>
    </source>
</evidence>
<evidence type="ECO:0000313" key="8">
    <source>
        <dbReference type="Proteomes" id="UP001595607"/>
    </source>
</evidence>
<keyword evidence="2 6" id="KW-1003">Cell membrane</keyword>
<keyword evidence="5 6" id="KW-0472">Membrane</keyword>
<protein>
    <recommendedName>
        <fullName evidence="6">Probable inorganic carbon transporter subunit DabA</fullName>
    </recommendedName>
</protein>
<dbReference type="HAMAP" id="MF_01871">
    <property type="entry name" value="DabA"/>
    <property type="match status" value="1"/>
</dbReference>
<comment type="similarity">
    <text evidence="6">Belongs to the inorganic carbon transporter (TC 9.A.2) DabA family.</text>
</comment>
<feature type="binding site" evidence="6">
    <location>
        <position position="523"/>
    </location>
    <ligand>
        <name>Zn(2+)</name>
        <dbReference type="ChEBI" id="CHEBI:29105"/>
    </ligand>
</feature>
<comment type="subunit">
    <text evidence="6">Forms a complex with DabB.</text>
</comment>
<dbReference type="Proteomes" id="UP001595607">
    <property type="component" value="Unassembled WGS sequence"/>
</dbReference>
<dbReference type="Pfam" id="PF10070">
    <property type="entry name" value="DabA"/>
    <property type="match status" value="1"/>
</dbReference>
<accession>A0ABV7M6V4</accession>
<keyword evidence="4 6" id="KW-0862">Zinc</keyword>
<sequence length="822" mass="89633">MTIVDFADPGVLASDKELRQAALSACELIAPIWPLKDFVAVNPMQGMSSTAFSKANRAVRRANGQSLLMPRSYYRDAFAEGVFTLDDIEAAIGELGMSGRISPEEAVGELSKERAERDDRVLPSFADLISDLSGQDWASFVVDQISFWAAGYFDQGQALWRYPWADRTPYAAWRAQASIDRSPELLGLHGFRAEVAILPSEPLATLKLVVTILNIPEESRAAYFHRLLSTVAGWAGHMRYRGWGDELKGGKPDQLMDLLAIRAAFDLCLFNCLRAKEPDVEWAQSISEAYSEKADERTEEVDLLAHRALERAYQRRLVRDLHGASRIASLKPQKERPSAQAVFCIDVRSERFRRALEAADPTIETLGFAGFFGLPLAVEDPVSGEVQAQCPVLLEPRYTVEVVEGGNAALLQLRRSALGAWKHFKNAAVASFSFVEAMGVGFASALARDSILLPSDRKRKPASLSVDPYGVDPVHGIPLDDRIALAEAMISGMALGPDPARIVLLAGHGATVTNNPYAAGLDCGACGGHAGDSNARVAAAVLNDARVRRALADRDRGLPEDTVFVAALHDTVTDDVTILDLDAVPESHAQDLAMLRRNLVDAGRMTRRERAAELGLPVGKDTDRMMAARSRDWSQIRPEWGLAGCAAFIAAPRKRSRGIDLEGRAFLHSYEWRTDTDNSVLELIMTAPLVVASWINLQYYASTVNNEAFGSGDKTLHNVVGGVGVLEGNAGDLRGGLPLQSVHTGTAFYHQPLRLTAVIEAPIARIDAVLAKHQHVADLFDNQWLTLIAIEDEGWSFRRYVGHGSWSDASPLAEAGTERDAA</sequence>
<evidence type="ECO:0000256" key="3">
    <source>
        <dbReference type="ARBA" id="ARBA00022723"/>
    </source>
</evidence>
<proteinExistence type="inferred from homology"/>
<evidence type="ECO:0000256" key="4">
    <source>
        <dbReference type="ARBA" id="ARBA00022833"/>
    </source>
</evidence>
<reference evidence="8" key="1">
    <citation type="journal article" date="2019" name="Int. J. Syst. Evol. Microbiol.">
        <title>The Global Catalogue of Microorganisms (GCM) 10K type strain sequencing project: providing services to taxonomists for standard genome sequencing and annotation.</title>
        <authorList>
            <consortium name="The Broad Institute Genomics Platform"/>
            <consortium name="The Broad Institute Genome Sequencing Center for Infectious Disease"/>
            <person name="Wu L."/>
            <person name="Ma J."/>
        </authorList>
    </citation>
    <scope>NUCLEOTIDE SEQUENCE [LARGE SCALE GENOMIC DNA]</scope>
    <source>
        <strain evidence="8">KCTC 22245</strain>
    </source>
</reference>
<evidence type="ECO:0000313" key="7">
    <source>
        <dbReference type="EMBL" id="MFC3301164.1"/>
    </source>
</evidence>
<comment type="cofactor">
    <cofactor evidence="6">
        <name>Zn(2+)</name>
        <dbReference type="ChEBI" id="CHEBI:29105"/>
    </cofactor>
</comment>
<feature type="binding site" evidence="6">
    <location>
        <position position="346"/>
    </location>
    <ligand>
        <name>Zn(2+)</name>
        <dbReference type="ChEBI" id="CHEBI:29105"/>
    </ligand>
</feature>
<dbReference type="RefSeq" id="WP_189577191.1">
    <property type="nucleotide sequence ID" value="NZ_BMXU01000004.1"/>
</dbReference>
<comment type="caution">
    <text evidence="7">The sequence shown here is derived from an EMBL/GenBank/DDBJ whole genome shotgun (WGS) entry which is preliminary data.</text>
</comment>
<keyword evidence="8" id="KW-1185">Reference proteome</keyword>
<evidence type="ECO:0000256" key="1">
    <source>
        <dbReference type="ARBA" id="ARBA00022448"/>
    </source>
</evidence>
<feature type="binding site" evidence="6">
    <location>
        <position position="344"/>
    </location>
    <ligand>
        <name>Zn(2+)</name>
        <dbReference type="ChEBI" id="CHEBI:29105"/>
    </ligand>
</feature>
<name>A0ABV7M6V4_9PROT</name>
<evidence type="ECO:0000256" key="5">
    <source>
        <dbReference type="ARBA" id="ARBA00023136"/>
    </source>
</evidence>
<dbReference type="PANTHER" id="PTHR38344">
    <property type="entry name" value="UPF0753 PROTEIN AQ_863"/>
    <property type="match status" value="1"/>
</dbReference>
<gene>
    <name evidence="6" type="primary">dabA</name>
    <name evidence="7" type="ORF">ACFONP_00280</name>
</gene>
<comment type="subcellular location">
    <subcellularLocation>
        <location evidence="6">Cell membrane</location>
        <topology evidence="6">Peripheral membrane protein</topology>
    </subcellularLocation>
</comment>
<feature type="binding site" evidence="6">
    <location>
        <position position="508"/>
    </location>
    <ligand>
        <name>Zn(2+)</name>
        <dbReference type="ChEBI" id="CHEBI:29105"/>
    </ligand>
</feature>